<evidence type="ECO:0000313" key="2">
    <source>
        <dbReference type="Proteomes" id="UP000466396"/>
    </source>
</evidence>
<sequence length="73" mass="8025">MRHPLSGPVRDKEKWNPRRHFVELGVTPACGGTSALAAYETVEATPVRLISTLRATPVGYDVLNSFKYLGRIG</sequence>
<proteinExistence type="predicted"/>
<gene>
    <name evidence="1" type="ORF">MLAC_16800</name>
</gene>
<keyword evidence="2" id="KW-1185">Reference proteome</keyword>
<reference evidence="1 2" key="1">
    <citation type="journal article" date="2019" name="Emerg. Microbes Infect.">
        <title>Comprehensive subspecies identification of 175 nontuberculous mycobacteria species based on 7547 genomic profiles.</title>
        <authorList>
            <person name="Matsumoto Y."/>
            <person name="Kinjo T."/>
            <person name="Motooka D."/>
            <person name="Nabeya D."/>
            <person name="Jung N."/>
            <person name="Uechi K."/>
            <person name="Horii T."/>
            <person name="Iida T."/>
            <person name="Fujita J."/>
            <person name="Nakamura S."/>
        </authorList>
    </citation>
    <scope>NUCLEOTIDE SEQUENCE [LARGE SCALE GENOMIC DNA]</scope>
    <source>
        <strain evidence="1 2">JCM 15657</strain>
    </source>
</reference>
<dbReference type="Proteomes" id="UP000466396">
    <property type="component" value="Chromosome"/>
</dbReference>
<evidence type="ECO:0000313" key="1">
    <source>
        <dbReference type="EMBL" id="BBX96386.1"/>
    </source>
</evidence>
<dbReference type="AlphaFoldDB" id="A0A1X1Y6K5"/>
<dbReference type="KEGG" id="mlj:MLAC_16800"/>
<protein>
    <submittedName>
        <fullName evidence="1">Uncharacterized protein</fullName>
    </submittedName>
</protein>
<organism evidence="1 2">
    <name type="scientific">Mycobacterium lacus</name>
    <dbReference type="NCBI Taxonomy" id="169765"/>
    <lineage>
        <taxon>Bacteria</taxon>
        <taxon>Bacillati</taxon>
        <taxon>Actinomycetota</taxon>
        <taxon>Actinomycetes</taxon>
        <taxon>Mycobacteriales</taxon>
        <taxon>Mycobacteriaceae</taxon>
        <taxon>Mycobacterium</taxon>
    </lineage>
</organism>
<dbReference type="EMBL" id="AP022581">
    <property type="protein sequence ID" value="BBX96386.1"/>
    <property type="molecule type" value="Genomic_DNA"/>
</dbReference>
<dbReference type="STRING" id="169765.AWC15_21530"/>
<accession>A0A1X1Y6K5</accession>
<name>A0A1X1Y6K5_9MYCO</name>